<feature type="compositionally biased region" description="Low complexity" evidence="1">
    <location>
        <begin position="1"/>
        <end position="15"/>
    </location>
</feature>
<evidence type="ECO:0000256" key="1">
    <source>
        <dbReference type="SAM" id="MobiDB-lite"/>
    </source>
</evidence>
<evidence type="ECO:0000313" key="3">
    <source>
        <dbReference type="Proteomes" id="UP000623129"/>
    </source>
</evidence>
<comment type="caution">
    <text evidence="2">The sequence shown here is derived from an EMBL/GenBank/DDBJ whole genome shotgun (WGS) entry which is preliminary data.</text>
</comment>
<organism evidence="2 3">
    <name type="scientific">Carex littledalei</name>
    <dbReference type="NCBI Taxonomy" id="544730"/>
    <lineage>
        <taxon>Eukaryota</taxon>
        <taxon>Viridiplantae</taxon>
        <taxon>Streptophyta</taxon>
        <taxon>Embryophyta</taxon>
        <taxon>Tracheophyta</taxon>
        <taxon>Spermatophyta</taxon>
        <taxon>Magnoliopsida</taxon>
        <taxon>Liliopsida</taxon>
        <taxon>Poales</taxon>
        <taxon>Cyperaceae</taxon>
        <taxon>Cyperoideae</taxon>
        <taxon>Cariceae</taxon>
        <taxon>Carex</taxon>
        <taxon>Carex subgen. Euthyceras</taxon>
    </lineage>
</organism>
<feature type="compositionally biased region" description="Basic residues" evidence="1">
    <location>
        <begin position="27"/>
        <end position="38"/>
    </location>
</feature>
<name>A0A833VF97_9POAL</name>
<sequence>MFTLSTSISSHSRPSQPRPQSPVFHSKAPKKHKQRHGPKPPLRQFIKHMACRWGSSRTAKQGSGASMIKCSCLRFGEEIGVPLWYEVDATRDRWIGVEGVIVNGEKLKRIEMRAGWVTKRRWSVLFFASGGRDERSGVGRKRRFNEYEIIDGELIFRNHI</sequence>
<accession>A0A833VF97</accession>
<evidence type="ECO:0000313" key="2">
    <source>
        <dbReference type="EMBL" id="KAF3336641.1"/>
    </source>
</evidence>
<feature type="region of interest" description="Disordered" evidence="1">
    <location>
        <begin position="1"/>
        <end position="41"/>
    </location>
</feature>
<keyword evidence="3" id="KW-1185">Reference proteome</keyword>
<dbReference type="EMBL" id="SWLB01000007">
    <property type="protein sequence ID" value="KAF3336641.1"/>
    <property type="molecule type" value="Genomic_DNA"/>
</dbReference>
<protein>
    <submittedName>
        <fullName evidence="2">Uncharacterized protein</fullName>
    </submittedName>
</protein>
<reference evidence="2" key="1">
    <citation type="submission" date="2020-01" db="EMBL/GenBank/DDBJ databases">
        <title>Genome sequence of Kobresia littledalei, the first chromosome-level genome in the family Cyperaceae.</title>
        <authorList>
            <person name="Qu G."/>
        </authorList>
    </citation>
    <scope>NUCLEOTIDE SEQUENCE</scope>
    <source>
        <strain evidence="2">C.B.Clarke</strain>
        <tissue evidence="2">Leaf</tissue>
    </source>
</reference>
<gene>
    <name evidence="2" type="ORF">FCM35_KLT19227</name>
</gene>
<dbReference type="AlphaFoldDB" id="A0A833VF97"/>
<dbReference type="Proteomes" id="UP000623129">
    <property type="component" value="Unassembled WGS sequence"/>
</dbReference>
<proteinExistence type="predicted"/>